<proteinExistence type="predicted"/>
<gene>
    <name evidence="2" type="ORF">D1B31_18175</name>
</gene>
<protein>
    <recommendedName>
        <fullName evidence="4">DUF2116 family Zn-ribbon domain-containing protein</fullName>
    </recommendedName>
</protein>
<feature type="transmembrane region" description="Helical" evidence="1">
    <location>
        <begin position="79"/>
        <end position="99"/>
    </location>
</feature>
<evidence type="ECO:0000313" key="2">
    <source>
        <dbReference type="EMBL" id="RHW36016.1"/>
    </source>
</evidence>
<name>A0A417YQL7_9BACI</name>
<evidence type="ECO:0000313" key="3">
    <source>
        <dbReference type="Proteomes" id="UP000284416"/>
    </source>
</evidence>
<accession>A0A417YQL7</accession>
<evidence type="ECO:0000256" key="1">
    <source>
        <dbReference type="SAM" id="Phobius"/>
    </source>
</evidence>
<dbReference type="AlphaFoldDB" id="A0A417YQL7"/>
<keyword evidence="1" id="KW-0812">Transmembrane</keyword>
<reference evidence="2 3" key="1">
    <citation type="journal article" date="2017" name="Int. J. Syst. Evol. Microbiol.">
        <title>Bacillus notoginsengisoli sp. nov., a novel bacterium isolated from the rhizosphere of Panax notoginseng.</title>
        <authorList>
            <person name="Zhang M.Y."/>
            <person name="Cheng J."/>
            <person name="Cai Y."/>
            <person name="Zhang T.Y."/>
            <person name="Wu Y.Y."/>
            <person name="Manikprabhu D."/>
            <person name="Li W.J."/>
            <person name="Zhang Y.X."/>
        </authorList>
    </citation>
    <scope>NUCLEOTIDE SEQUENCE [LARGE SCALE GENOMIC DNA]</scope>
    <source>
        <strain evidence="2 3">JCM 30743</strain>
    </source>
</reference>
<evidence type="ECO:0008006" key="4">
    <source>
        <dbReference type="Google" id="ProtNLM"/>
    </source>
</evidence>
<comment type="caution">
    <text evidence="2">The sequence shown here is derived from an EMBL/GenBank/DDBJ whole genome shotgun (WGS) entry which is preliminary data.</text>
</comment>
<feature type="transmembrane region" description="Helical" evidence="1">
    <location>
        <begin position="48"/>
        <end position="67"/>
    </location>
</feature>
<dbReference type="EMBL" id="QWEG01000012">
    <property type="protein sequence ID" value="RHW36016.1"/>
    <property type="molecule type" value="Genomic_DNA"/>
</dbReference>
<organism evidence="2 3">
    <name type="scientific">Neobacillus notoginsengisoli</name>
    <dbReference type="NCBI Taxonomy" id="1578198"/>
    <lineage>
        <taxon>Bacteria</taxon>
        <taxon>Bacillati</taxon>
        <taxon>Bacillota</taxon>
        <taxon>Bacilli</taxon>
        <taxon>Bacillales</taxon>
        <taxon>Bacillaceae</taxon>
        <taxon>Neobacillus</taxon>
    </lineage>
</organism>
<keyword evidence="3" id="KW-1185">Reference proteome</keyword>
<sequence>MSEFVRDGHRRCMSCGRPYMNSHRTPICGNCAESNVRRIRKTRRNKRNIIIISFLLFPIGFMIYFLWKDNKPHYAKPALYSAITFLCLYGVFGFLPYLIDM</sequence>
<keyword evidence="1" id="KW-0472">Membrane</keyword>
<dbReference type="Proteomes" id="UP000284416">
    <property type="component" value="Unassembled WGS sequence"/>
</dbReference>
<keyword evidence="1" id="KW-1133">Transmembrane helix</keyword>